<evidence type="ECO:0000256" key="1">
    <source>
        <dbReference type="ARBA" id="ARBA00005384"/>
    </source>
</evidence>
<dbReference type="InterPro" id="IPR051446">
    <property type="entry name" value="HTH_trans_reg/aminotransferase"/>
</dbReference>
<comment type="caution">
    <text evidence="8">The sequence shown here is derived from an EMBL/GenBank/DDBJ whole genome shotgun (WGS) entry which is preliminary data.</text>
</comment>
<dbReference type="CDD" id="cd00609">
    <property type="entry name" value="AAT_like"/>
    <property type="match status" value="1"/>
</dbReference>
<keyword evidence="2" id="KW-0663">Pyridoxal phosphate</keyword>
<evidence type="ECO:0000313" key="8">
    <source>
        <dbReference type="EMBL" id="GGO63949.1"/>
    </source>
</evidence>
<reference evidence="8" key="2">
    <citation type="submission" date="2020-09" db="EMBL/GenBank/DDBJ databases">
        <authorList>
            <person name="Sun Q."/>
            <person name="Zhou Y."/>
        </authorList>
    </citation>
    <scope>NUCLEOTIDE SEQUENCE</scope>
    <source>
        <strain evidence="8">CGMCC 1.7086</strain>
    </source>
</reference>
<dbReference type="GO" id="GO:0003677">
    <property type="term" value="F:DNA binding"/>
    <property type="evidence" value="ECO:0007669"/>
    <property type="project" value="UniProtKB-KW"/>
</dbReference>
<keyword evidence="5" id="KW-0804">Transcription</keyword>
<dbReference type="RefSeq" id="WP_188689034.1">
    <property type="nucleotide sequence ID" value="NZ_BMLS01000001.1"/>
</dbReference>
<keyword evidence="9" id="KW-1185">Reference proteome</keyword>
<dbReference type="InterPro" id="IPR004839">
    <property type="entry name" value="Aminotransferase_I/II_large"/>
</dbReference>
<accession>A0A918DH04</accession>
<gene>
    <name evidence="8" type="primary">mocR</name>
    <name evidence="8" type="ORF">GCM10010982_02200</name>
</gene>
<dbReference type="PANTHER" id="PTHR46577:SF1">
    <property type="entry name" value="HTH-TYPE TRANSCRIPTIONAL REGULATORY PROTEIN GABR"/>
    <property type="match status" value="1"/>
</dbReference>
<dbReference type="Gene3D" id="3.40.640.10">
    <property type="entry name" value="Type I PLP-dependent aspartate aminotransferase-like (Major domain)"/>
    <property type="match status" value="1"/>
</dbReference>
<dbReference type="InterPro" id="IPR015424">
    <property type="entry name" value="PyrdxlP-dep_Trfase"/>
</dbReference>
<dbReference type="Pfam" id="PF00155">
    <property type="entry name" value="Aminotran_1_2"/>
    <property type="match status" value="1"/>
</dbReference>
<sequence length="484" mass="54416">MLRPWHLHIRLDDASGSTLQQRLLNCLIDQIQQGRLQPGDVLPGSRALAKQLGVNRKTVQWVFDDMIAQGWLVSEPRRATRVSPVLPEALETIREKVPAQSKLRQPEWRQSAQRPSDWASYSESNDGTPDLRLIPYEELARATRRGLLQSIRGGSLGYGDPRGTRTLRLAVQQMLKQDRFMRAGLEQICIVRGSQMGIFLSAQLLDPGKGVIVMEKLSYPPAKAAFMSLGFQVVHCRQDEQGLDTQHLQNLLQQKAVAAVYTTPHHQYPTTVCMSSARRLALLHLSRQHDFVVIEDDYDHEFHYDNRPVAPLASLADADNVIHIGSLSKVFAPGLRLGYMVAGAELIDRVAGQIMLVDRQGNAIVELAVAELMESGLVKRHIRKARKIYQQRRDLAARLLLEALGDQVQFNLPAGGMALWLQCGRLLPKETQALLKPYGFNAEQNFGQQVQDKQHLRFGFASLNEQEITRSVKQLQKCLTVAEI</sequence>
<organism evidence="8 9">
    <name type="scientific">Bowmanella pacifica</name>
    <dbReference type="NCBI Taxonomy" id="502051"/>
    <lineage>
        <taxon>Bacteria</taxon>
        <taxon>Pseudomonadati</taxon>
        <taxon>Pseudomonadota</taxon>
        <taxon>Gammaproteobacteria</taxon>
        <taxon>Alteromonadales</taxon>
        <taxon>Alteromonadaceae</taxon>
        <taxon>Bowmanella</taxon>
    </lineage>
</organism>
<evidence type="ECO:0000259" key="7">
    <source>
        <dbReference type="PROSITE" id="PS50949"/>
    </source>
</evidence>
<feature type="region of interest" description="Disordered" evidence="6">
    <location>
        <begin position="97"/>
        <end position="125"/>
    </location>
</feature>
<dbReference type="PANTHER" id="PTHR46577">
    <property type="entry name" value="HTH-TYPE TRANSCRIPTIONAL REGULATORY PROTEIN GABR"/>
    <property type="match status" value="1"/>
</dbReference>
<dbReference type="Pfam" id="PF00392">
    <property type="entry name" value="GntR"/>
    <property type="match status" value="1"/>
</dbReference>
<dbReference type="Gene3D" id="1.10.10.10">
    <property type="entry name" value="Winged helix-like DNA-binding domain superfamily/Winged helix DNA-binding domain"/>
    <property type="match status" value="1"/>
</dbReference>
<evidence type="ECO:0000256" key="2">
    <source>
        <dbReference type="ARBA" id="ARBA00022898"/>
    </source>
</evidence>
<dbReference type="InterPro" id="IPR036388">
    <property type="entry name" value="WH-like_DNA-bd_sf"/>
</dbReference>
<dbReference type="InterPro" id="IPR015421">
    <property type="entry name" value="PyrdxlP-dep_Trfase_major"/>
</dbReference>
<evidence type="ECO:0000256" key="3">
    <source>
        <dbReference type="ARBA" id="ARBA00023015"/>
    </source>
</evidence>
<keyword evidence="4" id="KW-0238">DNA-binding</keyword>
<evidence type="ECO:0000256" key="5">
    <source>
        <dbReference type="ARBA" id="ARBA00023163"/>
    </source>
</evidence>
<dbReference type="CDD" id="cd07377">
    <property type="entry name" value="WHTH_GntR"/>
    <property type="match status" value="1"/>
</dbReference>
<dbReference type="SUPFAM" id="SSF53383">
    <property type="entry name" value="PLP-dependent transferases"/>
    <property type="match status" value="1"/>
</dbReference>
<keyword evidence="3" id="KW-0805">Transcription regulation</keyword>
<dbReference type="InterPro" id="IPR000524">
    <property type="entry name" value="Tscrpt_reg_HTH_GntR"/>
</dbReference>
<dbReference type="Proteomes" id="UP000606935">
    <property type="component" value="Unassembled WGS sequence"/>
</dbReference>
<dbReference type="GO" id="GO:0003700">
    <property type="term" value="F:DNA-binding transcription factor activity"/>
    <property type="evidence" value="ECO:0007669"/>
    <property type="project" value="InterPro"/>
</dbReference>
<dbReference type="EMBL" id="BMLS01000001">
    <property type="protein sequence ID" value="GGO63949.1"/>
    <property type="molecule type" value="Genomic_DNA"/>
</dbReference>
<evidence type="ECO:0000256" key="6">
    <source>
        <dbReference type="SAM" id="MobiDB-lite"/>
    </source>
</evidence>
<protein>
    <submittedName>
        <fullName evidence="8">GntR family transcriptional regulator</fullName>
    </submittedName>
</protein>
<dbReference type="GO" id="GO:0030170">
    <property type="term" value="F:pyridoxal phosphate binding"/>
    <property type="evidence" value="ECO:0007669"/>
    <property type="project" value="InterPro"/>
</dbReference>
<name>A0A918DH04_9ALTE</name>
<dbReference type="PROSITE" id="PS50949">
    <property type="entry name" value="HTH_GNTR"/>
    <property type="match status" value="1"/>
</dbReference>
<dbReference type="SUPFAM" id="SSF46785">
    <property type="entry name" value="Winged helix' DNA-binding domain"/>
    <property type="match status" value="1"/>
</dbReference>
<dbReference type="SMART" id="SM00345">
    <property type="entry name" value="HTH_GNTR"/>
    <property type="match status" value="1"/>
</dbReference>
<dbReference type="InterPro" id="IPR036390">
    <property type="entry name" value="WH_DNA-bd_sf"/>
</dbReference>
<reference evidence="8" key="1">
    <citation type="journal article" date="2014" name="Int. J. Syst. Evol. Microbiol.">
        <title>Complete genome sequence of Corynebacterium casei LMG S-19264T (=DSM 44701T), isolated from a smear-ripened cheese.</title>
        <authorList>
            <consortium name="US DOE Joint Genome Institute (JGI-PGF)"/>
            <person name="Walter F."/>
            <person name="Albersmeier A."/>
            <person name="Kalinowski J."/>
            <person name="Ruckert C."/>
        </authorList>
    </citation>
    <scope>NUCLEOTIDE SEQUENCE</scope>
    <source>
        <strain evidence="8">CGMCC 1.7086</strain>
    </source>
</reference>
<evidence type="ECO:0000313" key="9">
    <source>
        <dbReference type="Proteomes" id="UP000606935"/>
    </source>
</evidence>
<feature type="compositionally biased region" description="Polar residues" evidence="6">
    <location>
        <begin position="108"/>
        <end position="125"/>
    </location>
</feature>
<evidence type="ECO:0000256" key="4">
    <source>
        <dbReference type="ARBA" id="ARBA00023125"/>
    </source>
</evidence>
<comment type="similarity">
    <text evidence="1">In the C-terminal section; belongs to the class-I pyridoxal-phosphate-dependent aminotransferase family.</text>
</comment>
<dbReference type="AlphaFoldDB" id="A0A918DH04"/>
<feature type="domain" description="HTH gntR-type" evidence="7">
    <location>
        <begin position="17"/>
        <end position="85"/>
    </location>
</feature>
<proteinExistence type="inferred from homology"/>